<feature type="region of interest" description="Disordered" evidence="1">
    <location>
        <begin position="1"/>
        <end position="27"/>
    </location>
</feature>
<name>A0A2T3HL46_9SPHI</name>
<evidence type="ECO:0000313" key="3">
    <source>
        <dbReference type="Proteomes" id="UP000240912"/>
    </source>
</evidence>
<keyword evidence="3" id="KW-1185">Reference proteome</keyword>
<comment type="caution">
    <text evidence="2">The sequence shown here is derived from an EMBL/GenBank/DDBJ whole genome shotgun (WGS) entry which is preliminary data.</text>
</comment>
<organism evidence="2 3">
    <name type="scientific">Pedobacter yulinensis</name>
    <dbReference type="NCBI Taxonomy" id="2126353"/>
    <lineage>
        <taxon>Bacteria</taxon>
        <taxon>Pseudomonadati</taxon>
        <taxon>Bacteroidota</taxon>
        <taxon>Sphingobacteriia</taxon>
        <taxon>Sphingobacteriales</taxon>
        <taxon>Sphingobacteriaceae</taxon>
        <taxon>Pedobacter</taxon>
    </lineage>
</organism>
<dbReference type="Proteomes" id="UP000240912">
    <property type="component" value="Unassembled WGS sequence"/>
</dbReference>
<feature type="compositionally biased region" description="Basic and acidic residues" evidence="1">
    <location>
        <begin position="1"/>
        <end position="20"/>
    </location>
</feature>
<gene>
    <name evidence="2" type="ORF">C7T94_10905</name>
</gene>
<sequence length="78" mass="8902">MVWRAKVTDPLRLASRENDPAGKSSTVKRLRRHEYHKNITLGPWVFSFTFFLPATAKPDTTARNRMLQSTGLKALVAF</sequence>
<reference evidence="2 3" key="1">
    <citation type="submission" date="2018-03" db="EMBL/GenBank/DDBJ databases">
        <authorList>
            <person name="Keele B.F."/>
        </authorList>
    </citation>
    <scope>NUCLEOTIDE SEQUENCE [LARGE SCALE GENOMIC DNA]</scope>
    <source>
        <strain evidence="2 3">YL28-9</strain>
    </source>
</reference>
<proteinExistence type="predicted"/>
<evidence type="ECO:0000313" key="2">
    <source>
        <dbReference type="EMBL" id="PST83111.1"/>
    </source>
</evidence>
<dbReference type="AlphaFoldDB" id="A0A2T3HL46"/>
<protein>
    <submittedName>
        <fullName evidence="2">Uncharacterized protein</fullName>
    </submittedName>
</protein>
<evidence type="ECO:0000256" key="1">
    <source>
        <dbReference type="SAM" id="MobiDB-lite"/>
    </source>
</evidence>
<accession>A0A2T3HL46</accession>
<dbReference type="EMBL" id="PYLS01000005">
    <property type="protein sequence ID" value="PST83111.1"/>
    <property type="molecule type" value="Genomic_DNA"/>
</dbReference>